<evidence type="ECO:0000313" key="3">
    <source>
        <dbReference type="Proteomes" id="UP000265765"/>
    </source>
</evidence>
<evidence type="ECO:0000256" key="1">
    <source>
        <dbReference type="SAM" id="MobiDB-lite"/>
    </source>
</evidence>
<feature type="compositionally biased region" description="Pro residues" evidence="1">
    <location>
        <begin position="231"/>
        <end position="249"/>
    </location>
</feature>
<accession>A0AAI8L7S5</accession>
<feature type="region of interest" description="Disordered" evidence="1">
    <location>
        <begin position="1"/>
        <end position="559"/>
    </location>
</feature>
<dbReference type="EMBL" id="CP032427">
    <property type="protein sequence ID" value="AYC42578.1"/>
    <property type="molecule type" value="Genomic_DNA"/>
</dbReference>
<evidence type="ECO:0000313" key="2">
    <source>
        <dbReference type="EMBL" id="AYC42578.1"/>
    </source>
</evidence>
<feature type="region of interest" description="Disordered" evidence="1">
    <location>
        <begin position="780"/>
        <end position="806"/>
    </location>
</feature>
<feature type="compositionally biased region" description="Pro residues" evidence="1">
    <location>
        <begin position="491"/>
        <end position="518"/>
    </location>
</feature>
<name>A0AAI8L7S5_9ACTN</name>
<sequence>MSTDARRASIPPRPAQPPRAGEGESGSGSAPAPSYQPSSRSSEEAAGRESGASGGRVTDTTDTTEWQAFGERVRRGAAAPGRPSFGGFDWQGTGENAGRTSDGAASAPAGDRVSMPNPTPRPPIRTPNAEGAVSTPSGTATGVGAVPSPSGSQAGVGAVPMQSGSQTAGGAVPSPSGSQAGVDAVPTQSGSQASVGAVPSQSGVDDRPGSGAQGGYRPGSPKPGVSFSDSAPPPPPASARFPDTPPPPGAGAGRPAPRSTGARTSGPGPMPPESGLGAPSRGAEPTVPGAVPPRATSRPSVPPARPGAPAEAASETTFRMRPVPGGREAGEGRTGSPSAAAGARTTPSGGPATPPKPKTRPDATPPVPDTSRTASGPVRPFVDSPRTAPGRPAADAGGTGSVRPFVDPSRTVPDRPGADAVGTGSVRPFVDPSRTVPDRPAADAGGTGSVRPFVDPSRTVPDRPAAGAGRAASGTGHLSADPGHAARSAAMPPPPAAPPRPPSSPTPMPATPPAPTQPPSNQAASAPGPRATPLSPDPALSWSASLPPQAGPPGSGRPVVSFGEPEVGYRERSWRLRIPLRIAAAAGSVVLGLGLIGGAVTGSWLIGDSGEDGGGDRFAQAGELWHSVPVDQLFPPTVDGQGAGPGGADRTWTRIAVAPDSGCTGAFDPLLRKALAPVGCERLLRATYTDATQSYVTTVGLLFTDADATAMRELDQRFTKEGLDKRTDLMPLPYAAKNTLAADFGARQRGSWTISVLTDAPVVAYAVSGWVDGRAVDTPEPAAKAMEPGDTSPAAQAGLGNEAKGLADRVERALRKTVISPSEQPS</sequence>
<feature type="compositionally biased region" description="Low complexity" evidence="1">
    <location>
        <begin position="253"/>
        <end position="263"/>
    </location>
</feature>
<dbReference type="AlphaFoldDB" id="A0AAI8L7S5"/>
<feature type="compositionally biased region" description="Polar residues" evidence="1">
    <location>
        <begin position="186"/>
        <end position="203"/>
    </location>
</feature>
<reference evidence="2 3" key="1">
    <citation type="submission" date="2018-09" db="EMBL/GenBank/DDBJ databases">
        <title>Production of Trimethoprim by Streptomyces sp. 3E-1.</title>
        <authorList>
            <person name="Kang H.J."/>
            <person name="Kim S.B."/>
        </authorList>
    </citation>
    <scope>NUCLEOTIDE SEQUENCE [LARGE SCALE GENOMIC DNA]</scope>
    <source>
        <strain evidence="2 3">3E-1</strain>
    </source>
</reference>
<dbReference type="Proteomes" id="UP000265765">
    <property type="component" value="Chromosome"/>
</dbReference>
<dbReference type="GeneID" id="91287427"/>
<feature type="compositionally biased region" description="Low complexity" evidence="1">
    <location>
        <begin position="27"/>
        <end position="40"/>
    </location>
</feature>
<organism evidence="2 3">
    <name type="scientific">Streptomyces griseorubiginosus</name>
    <dbReference type="NCBI Taxonomy" id="67304"/>
    <lineage>
        <taxon>Bacteria</taxon>
        <taxon>Bacillati</taxon>
        <taxon>Actinomycetota</taxon>
        <taxon>Actinomycetes</taxon>
        <taxon>Kitasatosporales</taxon>
        <taxon>Streptomycetaceae</taxon>
        <taxon>Streptomyces</taxon>
    </lineage>
</organism>
<dbReference type="RefSeq" id="WP_246091358.1">
    <property type="nucleotide sequence ID" value="NZ_CP032427.1"/>
</dbReference>
<proteinExistence type="predicted"/>
<protein>
    <submittedName>
        <fullName evidence="2">Uncharacterized protein</fullName>
    </submittedName>
</protein>
<feature type="compositionally biased region" description="Low complexity" evidence="1">
    <location>
        <begin position="465"/>
        <end position="476"/>
    </location>
</feature>
<gene>
    <name evidence="2" type="ORF">DWG14_06874</name>
</gene>
<dbReference type="KEGG" id="sge:DWG14_06874"/>